<dbReference type="InterPro" id="IPR002575">
    <property type="entry name" value="Aminoglycoside_PTrfase"/>
</dbReference>
<evidence type="ECO:0000313" key="3">
    <source>
        <dbReference type="Proteomes" id="UP000321814"/>
    </source>
</evidence>
<proteinExistence type="predicted"/>
<sequence length="298" mass="34233">MAQQLSATTAADSSSVIWHLCQQLEFFADHKPLLLKQLTQGKRTSSYQVQTDRGHYVVRHYGPSVLGVCRQQELRCQHAAAAAGLAPAPLCLNNHQRMLITDFLPDALPPSAAHIRQNLPELAQKLATLHQLPVQTAVLDPWLYLQQLKKQLESHWTAQAEKIWLPLITAARDLQYFQADIGLCHMDLHVQNMLLWQNKLWLIDFEYCQLADVVFDLVALIVQFELSEAEQQLLLDNYRASRRDSCSTQLVEKLALAKVVYAGFCWLWYWQEELENQDPRYKQAAADCYQLLLRLVQS</sequence>
<dbReference type="PANTHER" id="PTHR22603">
    <property type="entry name" value="CHOLINE/ETHANOALAMINE KINASE"/>
    <property type="match status" value="1"/>
</dbReference>
<organism evidence="2 3">
    <name type="scientific">Rheinheimera tangshanensis</name>
    <dbReference type="NCBI Taxonomy" id="400153"/>
    <lineage>
        <taxon>Bacteria</taxon>
        <taxon>Pseudomonadati</taxon>
        <taxon>Pseudomonadota</taxon>
        <taxon>Gammaproteobacteria</taxon>
        <taxon>Chromatiales</taxon>
        <taxon>Chromatiaceae</taxon>
        <taxon>Rheinheimera</taxon>
    </lineage>
</organism>
<dbReference type="EMBL" id="VRLR01000001">
    <property type="protein sequence ID" value="TXK83268.1"/>
    <property type="molecule type" value="Genomic_DNA"/>
</dbReference>
<dbReference type="RefSeq" id="WP_147903109.1">
    <property type="nucleotide sequence ID" value="NZ_BAAAGC010000002.1"/>
</dbReference>
<dbReference type="GO" id="GO:0005737">
    <property type="term" value="C:cytoplasm"/>
    <property type="evidence" value="ECO:0007669"/>
    <property type="project" value="TreeGrafter"/>
</dbReference>
<accession>A0A5C8M5R4</accession>
<dbReference type="OrthoDB" id="179763at2"/>
<evidence type="ECO:0000313" key="2">
    <source>
        <dbReference type="EMBL" id="TXK83268.1"/>
    </source>
</evidence>
<dbReference type="Gene3D" id="3.30.200.20">
    <property type="entry name" value="Phosphorylase Kinase, domain 1"/>
    <property type="match status" value="1"/>
</dbReference>
<dbReference type="Gene3D" id="3.90.1200.10">
    <property type="match status" value="1"/>
</dbReference>
<reference evidence="2 3" key="1">
    <citation type="submission" date="2019-08" db="EMBL/GenBank/DDBJ databases">
        <title>Draft genome analysis of Rheinheimera tangshanensis isolated from the roots of fresh rice plants (Oryza sativa).</title>
        <authorList>
            <person name="Yu Q."/>
            <person name="Qi Y."/>
            <person name="Zhang H."/>
            <person name="Pu J."/>
        </authorList>
    </citation>
    <scope>NUCLEOTIDE SEQUENCE [LARGE SCALE GENOMIC DNA]</scope>
    <source>
        <strain evidence="2 3">JA3-B52</strain>
    </source>
</reference>
<evidence type="ECO:0000259" key="1">
    <source>
        <dbReference type="Pfam" id="PF01636"/>
    </source>
</evidence>
<dbReference type="Pfam" id="PF01636">
    <property type="entry name" value="APH"/>
    <property type="match status" value="1"/>
</dbReference>
<comment type="caution">
    <text evidence="2">The sequence shown here is derived from an EMBL/GenBank/DDBJ whole genome shotgun (WGS) entry which is preliminary data.</text>
</comment>
<dbReference type="Proteomes" id="UP000321814">
    <property type="component" value="Unassembled WGS sequence"/>
</dbReference>
<gene>
    <name evidence="2" type="ORF">FU839_03065</name>
</gene>
<keyword evidence="2" id="KW-0808">Transferase</keyword>
<dbReference type="PANTHER" id="PTHR22603:SF66">
    <property type="entry name" value="ETHANOLAMINE KINASE"/>
    <property type="match status" value="1"/>
</dbReference>
<name>A0A5C8M5R4_9GAMM</name>
<dbReference type="InterPro" id="IPR011009">
    <property type="entry name" value="Kinase-like_dom_sf"/>
</dbReference>
<dbReference type="GO" id="GO:0004305">
    <property type="term" value="F:ethanolamine kinase activity"/>
    <property type="evidence" value="ECO:0007669"/>
    <property type="project" value="TreeGrafter"/>
</dbReference>
<dbReference type="AlphaFoldDB" id="A0A5C8M5R4"/>
<keyword evidence="3" id="KW-1185">Reference proteome</keyword>
<dbReference type="SUPFAM" id="SSF56112">
    <property type="entry name" value="Protein kinase-like (PK-like)"/>
    <property type="match status" value="1"/>
</dbReference>
<protein>
    <submittedName>
        <fullName evidence="2">Phosphotransferase</fullName>
    </submittedName>
</protein>
<dbReference type="GO" id="GO:0006646">
    <property type="term" value="P:phosphatidylethanolamine biosynthetic process"/>
    <property type="evidence" value="ECO:0007669"/>
    <property type="project" value="TreeGrafter"/>
</dbReference>
<feature type="domain" description="Aminoglycoside phosphotransferase" evidence="1">
    <location>
        <begin position="36"/>
        <end position="238"/>
    </location>
</feature>